<dbReference type="GO" id="GO:0004553">
    <property type="term" value="F:hydrolase activity, hydrolyzing O-glycosyl compounds"/>
    <property type="evidence" value="ECO:0007669"/>
    <property type="project" value="TreeGrafter"/>
</dbReference>
<dbReference type="InterPro" id="IPR012341">
    <property type="entry name" value="6hp_glycosidase-like_sf"/>
</dbReference>
<evidence type="ECO:0000313" key="2">
    <source>
        <dbReference type="EMBL" id="HEF65287.1"/>
    </source>
</evidence>
<reference evidence="2" key="1">
    <citation type="journal article" date="2020" name="mSystems">
        <title>Genome- and Community-Level Interaction Insights into Carbon Utilization and Element Cycling Functions of Hydrothermarchaeota in Hydrothermal Sediment.</title>
        <authorList>
            <person name="Zhou Z."/>
            <person name="Liu Y."/>
            <person name="Xu W."/>
            <person name="Pan J."/>
            <person name="Luo Z.H."/>
            <person name="Li M."/>
        </authorList>
    </citation>
    <scope>NUCLEOTIDE SEQUENCE [LARGE SCALE GENOMIC DNA]</scope>
    <source>
        <strain evidence="2">SpSt-222</strain>
    </source>
</reference>
<gene>
    <name evidence="2" type="ORF">ENP47_06795</name>
</gene>
<dbReference type="SUPFAM" id="SSF74650">
    <property type="entry name" value="Galactose mutarotase-like"/>
    <property type="match status" value="1"/>
</dbReference>
<dbReference type="InterPro" id="IPR011613">
    <property type="entry name" value="GH15-like"/>
</dbReference>
<organism evidence="2">
    <name type="scientific">Thermomicrobium roseum</name>
    <dbReference type="NCBI Taxonomy" id="500"/>
    <lineage>
        <taxon>Bacteria</taxon>
        <taxon>Pseudomonadati</taxon>
        <taxon>Thermomicrobiota</taxon>
        <taxon>Thermomicrobia</taxon>
        <taxon>Thermomicrobiales</taxon>
        <taxon>Thermomicrobiaceae</taxon>
        <taxon>Thermomicrobium</taxon>
    </lineage>
</organism>
<proteinExistence type="predicted"/>
<comment type="caution">
    <text evidence="2">The sequence shown here is derived from an EMBL/GenBank/DDBJ whole genome shotgun (WGS) entry which is preliminary data.</text>
</comment>
<sequence length="665" mass="75384">MPRDLPIGNGRLLLAFDRTYTLRDVYYPRVGQENHTQGRLNRFGVWCDGEFAWLSDEGWMRELRYEEGTLVTDVRLRHLRLGLSLHICDAVGLEDDLWIRQVTVRDERGTARQVRLFLHFDGHLWGYADGETVYYEPTARALVHYKGKRYFWFSGWAGDRPGYHCFACGNKAFRGHEGTWRDAEDGQLSGNPIAQGSVDSIGGLEFSLPAGGTATVTFWMAAGLRFADVYRLHQTVLQHGPDALLTRVRRYWRSWIEPDPPRLAMLPVPLQRLYRQSLLILRTQIDEGGAILAANDSDILQFGRDTYSYVWPRDGALIAEALLDAGYPELARRFFVFMGGLVTHYGFFLHKYNPDGSAGSSWHPWAGPSGELQFPIQEDSTALVLAALWKYYRKTRDLELLRELYSPMVVPCARFLASYRDPVTGLPAPSYDLWEERRGIHAFTVAAVFAGLRAAAQLARIFGDDQFADTWERAANDMRDAALRYLYRPELGRFARTLTVGPSGDVQPDPTLDSSLAGLFLFGLFSPRDPRIVATMRAIEERLWVKTPVGGVARYEDDYYYQMSRDLERVPGNPWFICTLWLAEWHIARAVSPGELGRALELLEWVVTHALPSGVLAEQVHPETGEPLSVSPLSWSHGTFIETVLQYLEREGQLAAAGWPSFLAP</sequence>
<dbReference type="Pfam" id="PF00723">
    <property type="entry name" value="Glyco_hydro_15"/>
    <property type="match status" value="1"/>
</dbReference>
<accession>A0A7C1FQC7</accession>
<dbReference type="AlphaFoldDB" id="A0A7C1FQC7"/>
<evidence type="ECO:0000259" key="1">
    <source>
        <dbReference type="Pfam" id="PF00723"/>
    </source>
</evidence>
<dbReference type="GO" id="GO:0005975">
    <property type="term" value="P:carbohydrate metabolic process"/>
    <property type="evidence" value="ECO:0007669"/>
    <property type="project" value="InterPro"/>
</dbReference>
<dbReference type="PANTHER" id="PTHR31616">
    <property type="entry name" value="TREHALASE"/>
    <property type="match status" value="1"/>
</dbReference>
<dbReference type="InterPro" id="IPR008928">
    <property type="entry name" value="6-hairpin_glycosidase_sf"/>
</dbReference>
<dbReference type="InterPro" id="IPR011013">
    <property type="entry name" value="Gal_mutarotase_sf_dom"/>
</dbReference>
<dbReference type="Gene3D" id="2.70.98.40">
    <property type="entry name" value="Glycoside hydrolase, family 65, N-terminal domain"/>
    <property type="match status" value="1"/>
</dbReference>
<feature type="domain" description="GH15-like" evidence="1">
    <location>
        <begin position="376"/>
        <end position="600"/>
    </location>
</feature>
<dbReference type="GO" id="GO:0016757">
    <property type="term" value="F:glycosyltransferase activity"/>
    <property type="evidence" value="ECO:0007669"/>
    <property type="project" value="UniProtKB-ARBA"/>
</dbReference>
<dbReference type="Gene3D" id="1.50.10.10">
    <property type="match status" value="1"/>
</dbReference>
<name>A0A7C1FQC7_THERO</name>
<protein>
    <submittedName>
        <fullName evidence="2">Glycoside hydrolase family 15 protein</fullName>
    </submittedName>
</protein>
<dbReference type="SUPFAM" id="SSF48208">
    <property type="entry name" value="Six-hairpin glycosidases"/>
    <property type="match status" value="1"/>
</dbReference>
<keyword evidence="2" id="KW-0378">Hydrolase</keyword>
<dbReference type="InterPro" id="IPR037018">
    <property type="entry name" value="GH65_N"/>
</dbReference>
<dbReference type="EMBL" id="DSJL01000011">
    <property type="protein sequence ID" value="HEF65287.1"/>
    <property type="molecule type" value="Genomic_DNA"/>
</dbReference>
<dbReference type="GO" id="GO:0030246">
    <property type="term" value="F:carbohydrate binding"/>
    <property type="evidence" value="ECO:0007669"/>
    <property type="project" value="InterPro"/>
</dbReference>
<dbReference type="PANTHER" id="PTHR31616:SF13">
    <property type="entry name" value="GLUCAN 1,4-ALPHA-GLUCOSIDASE"/>
    <property type="match status" value="1"/>
</dbReference>